<evidence type="ECO:0000313" key="2">
    <source>
        <dbReference type="EMBL" id="AKK11999.1"/>
    </source>
</evidence>
<evidence type="ECO:0000259" key="1">
    <source>
        <dbReference type="PROSITE" id="PS51186"/>
    </source>
</evidence>
<dbReference type="Proteomes" id="UP000035548">
    <property type="component" value="Chromosome"/>
</dbReference>
<proteinExistence type="predicted"/>
<sequence length="161" mass="17690">MHITPATLSDLPRMLDIYATARDFMARAGNPTQWAGGYPSEQLLRQDIAAGDSFLVRDDDGVVRATFMFHVGEDPTYTRIDGAWPNDAPYGTIHRVASDGSVRGVVATIVEHCARQIPNLRADTHRDNAPMQRALAATGFELCGIITLPDGSERLAYQRSF</sequence>
<keyword evidence="3" id="KW-1185">Reference proteome</keyword>
<gene>
    <name evidence="2" type="ORF">CUTER_10160</name>
</gene>
<accession>A0A0G3HFA7</accession>
<dbReference type="PROSITE" id="PS51186">
    <property type="entry name" value="GNAT"/>
    <property type="match status" value="1"/>
</dbReference>
<dbReference type="InterPro" id="IPR016181">
    <property type="entry name" value="Acyl_CoA_acyltransferase"/>
</dbReference>
<dbReference type="EMBL" id="CP011546">
    <property type="protein sequence ID" value="AKK11999.1"/>
    <property type="molecule type" value="Genomic_DNA"/>
</dbReference>
<evidence type="ECO:0000313" key="3">
    <source>
        <dbReference type="Proteomes" id="UP000035548"/>
    </source>
</evidence>
<feature type="domain" description="N-acetyltransferase" evidence="1">
    <location>
        <begin position="1"/>
        <end position="161"/>
    </location>
</feature>
<protein>
    <submittedName>
        <fullName evidence="2">Acetyltransferase (GNAT) domain</fullName>
    </submittedName>
</protein>
<dbReference type="Gene3D" id="3.40.630.30">
    <property type="match status" value="1"/>
</dbReference>
<keyword evidence="2" id="KW-0808">Transferase</keyword>
<dbReference type="AlphaFoldDB" id="A0A0G3HFA7"/>
<dbReference type="KEGG" id="cut:CUTER_10160"/>
<dbReference type="RefSeq" id="WP_047260296.1">
    <property type="nucleotide sequence ID" value="NZ_CP011546.1"/>
</dbReference>
<dbReference type="OrthoDB" id="9796381at2"/>
<reference evidence="3" key="2">
    <citation type="submission" date="2015-05" db="EMBL/GenBank/DDBJ databases">
        <title>Complete genome sequence of Corynebacterium uterequi DSM 45634, isolated from the uterus of a maiden mare.</title>
        <authorList>
            <person name="Ruckert C."/>
            <person name="Albersmeier A."/>
            <person name="Winkler A."/>
            <person name="Tauch A."/>
        </authorList>
    </citation>
    <scope>NUCLEOTIDE SEQUENCE [LARGE SCALE GENOMIC DNA]</scope>
    <source>
        <strain evidence="3">DSM 45634</strain>
    </source>
</reference>
<dbReference type="STRING" id="1072256.CUTER_10160"/>
<dbReference type="SUPFAM" id="SSF55729">
    <property type="entry name" value="Acyl-CoA N-acyltransferases (Nat)"/>
    <property type="match status" value="1"/>
</dbReference>
<name>A0A0G3HFA7_9CORY</name>
<dbReference type="InterPro" id="IPR000182">
    <property type="entry name" value="GNAT_dom"/>
</dbReference>
<organism evidence="2 3">
    <name type="scientific">Corynebacterium uterequi</name>
    <dbReference type="NCBI Taxonomy" id="1072256"/>
    <lineage>
        <taxon>Bacteria</taxon>
        <taxon>Bacillati</taxon>
        <taxon>Actinomycetota</taxon>
        <taxon>Actinomycetes</taxon>
        <taxon>Mycobacteriales</taxon>
        <taxon>Corynebacteriaceae</taxon>
        <taxon>Corynebacterium</taxon>
    </lineage>
</organism>
<reference evidence="2 3" key="1">
    <citation type="journal article" date="2015" name="Genome Announc.">
        <title>Virulence Factor Genes Detected in the Complete Genome Sequence of Corynebacterium uterequi DSM 45634, Isolated from the Uterus of a Maiden Mare.</title>
        <authorList>
            <person name="Ruckert C."/>
            <person name="Kriete M."/>
            <person name="Jaenicke S."/>
            <person name="Winkler A."/>
            <person name="Tauch A."/>
        </authorList>
    </citation>
    <scope>NUCLEOTIDE SEQUENCE [LARGE SCALE GENOMIC DNA]</scope>
    <source>
        <strain evidence="2 3">DSM 45634</strain>
    </source>
</reference>
<dbReference type="GO" id="GO:0016747">
    <property type="term" value="F:acyltransferase activity, transferring groups other than amino-acyl groups"/>
    <property type="evidence" value="ECO:0007669"/>
    <property type="project" value="InterPro"/>
</dbReference>
<dbReference type="PATRIC" id="fig|1072256.5.peg.2001"/>